<accession>A0ABN8YIM1</accession>
<protein>
    <submittedName>
        <fullName evidence="2">Uncharacterized protein</fullName>
    </submittedName>
</protein>
<sequence length="328" mass="35342">MHRALRSNNGIRDGDGASKGAPRASPNRTHPESRPPDMPGCLLLLRGCSSPALRVARSLPPLGSNSDAVSSRARGAQRPIGCSLAQHLSPGLGRALCERRGCPVHPRIPAAHLELTRSAPPGPRGVRSRNQETRKRTHSEVSRRRPRGLAYKLRGPVRAVTRRLRLSETARWARCTLPRGGQRGQGSARCLVLTFRLRVSLRLPSAARLTALQSRARLRRHPGPPHGVWLKARAPSGPPPSGTHGVPPALHWPQERAARSLVPGKGTVGTPPVQGPLRGPTETSTQQRPLAPGHRLPAMLNATGCLPAFPEQSKNPSASGPFWNVLYI</sequence>
<name>A0ABN8YIM1_RANTA</name>
<feature type="region of interest" description="Disordered" evidence="1">
    <location>
        <begin position="113"/>
        <end position="146"/>
    </location>
</feature>
<dbReference type="Proteomes" id="UP001176941">
    <property type="component" value="Chromosome 2"/>
</dbReference>
<feature type="region of interest" description="Disordered" evidence="1">
    <location>
        <begin position="262"/>
        <end position="293"/>
    </location>
</feature>
<reference evidence="2" key="1">
    <citation type="submission" date="2023-04" db="EMBL/GenBank/DDBJ databases">
        <authorList>
            <consortium name="ELIXIR-Norway"/>
        </authorList>
    </citation>
    <scope>NUCLEOTIDE SEQUENCE [LARGE SCALE GENOMIC DNA]</scope>
</reference>
<feature type="compositionally biased region" description="Basic and acidic residues" evidence="1">
    <location>
        <begin position="129"/>
        <end position="143"/>
    </location>
</feature>
<proteinExistence type="predicted"/>
<dbReference type="EMBL" id="OX459938">
    <property type="protein sequence ID" value="CAI9160946.1"/>
    <property type="molecule type" value="Genomic_DNA"/>
</dbReference>
<feature type="region of interest" description="Disordered" evidence="1">
    <location>
        <begin position="1"/>
        <end position="41"/>
    </location>
</feature>
<organism evidence="2 3">
    <name type="scientific">Rangifer tarandus platyrhynchus</name>
    <name type="common">Svalbard reindeer</name>
    <dbReference type="NCBI Taxonomy" id="3082113"/>
    <lineage>
        <taxon>Eukaryota</taxon>
        <taxon>Metazoa</taxon>
        <taxon>Chordata</taxon>
        <taxon>Craniata</taxon>
        <taxon>Vertebrata</taxon>
        <taxon>Euteleostomi</taxon>
        <taxon>Mammalia</taxon>
        <taxon>Eutheria</taxon>
        <taxon>Laurasiatheria</taxon>
        <taxon>Artiodactyla</taxon>
        <taxon>Ruminantia</taxon>
        <taxon>Pecora</taxon>
        <taxon>Cervidae</taxon>
        <taxon>Odocoileinae</taxon>
        <taxon>Rangifer</taxon>
    </lineage>
</organism>
<evidence type="ECO:0000313" key="2">
    <source>
        <dbReference type="EMBL" id="CAI9160946.1"/>
    </source>
</evidence>
<evidence type="ECO:0000256" key="1">
    <source>
        <dbReference type="SAM" id="MobiDB-lite"/>
    </source>
</evidence>
<keyword evidence="3" id="KW-1185">Reference proteome</keyword>
<gene>
    <name evidence="2" type="ORF">MRATA1EN1_LOCUS9908</name>
</gene>
<feature type="compositionally biased region" description="Polar residues" evidence="1">
    <location>
        <begin position="1"/>
        <end position="10"/>
    </location>
</feature>
<evidence type="ECO:0000313" key="3">
    <source>
        <dbReference type="Proteomes" id="UP001176941"/>
    </source>
</evidence>